<dbReference type="AlphaFoldDB" id="A0A6A6VVK0"/>
<accession>A0A6A6VVK0</accession>
<dbReference type="PANTHER" id="PTHR12110">
    <property type="entry name" value="HYDROXYPYRUVATE ISOMERASE"/>
    <property type="match status" value="1"/>
</dbReference>
<proteinExistence type="predicted"/>
<dbReference type="Proteomes" id="UP000799437">
    <property type="component" value="Unassembled WGS sequence"/>
</dbReference>
<evidence type="ECO:0000313" key="1">
    <source>
        <dbReference type="EMBL" id="KAF2753650.1"/>
    </source>
</evidence>
<sequence>MPLQAAIFVMSLECSPAHSFAHKLDMAKKYVISGIELWWEDLLAVRKLRGMCDKHSLQIISIQSFYHYEGLRDRSIHEQQELTDDAAVRLADLRKMADLGLDKRPIMRFCYESLAWDTNADTWEKSLEVVQQVDRPNFGICLDAFNIAARVFADSAAPSGCARDGMKELVSSLERLRCSVEPAKVFLVQLVDAGRLKEPLVEGHELYQAAQPSRMSWSRNCRLFYGEHGGYLPIREIAWCCFMI</sequence>
<dbReference type="GeneID" id="54486878"/>
<dbReference type="InterPro" id="IPR036237">
    <property type="entry name" value="Xyl_isomerase-like_sf"/>
</dbReference>
<organism evidence="1 2">
    <name type="scientific">Pseudovirgaria hyperparasitica</name>
    <dbReference type="NCBI Taxonomy" id="470096"/>
    <lineage>
        <taxon>Eukaryota</taxon>
        <taxon>Fungi</taxon>
        <taxon>Dikarya</taxon>
        <taxon>Ascomycota</taxon>
        <taxon>Pezizomycotina</taxon>
        <taxon>Dothideomycetes</taxon>
        <taxon>Dothideomycetes incertae sedis</taxon>
        <taxon>Acrospermales</taxon>
        <taxon>Acrospermaceae</taxon>
        <taxon>Pseudovirgaria</taxon>
    </lineage>
</organism>
<dbReference type="RefSeq" id="XP_033596101.1">
    <property type="nucleotide sequence ID" value="XM_033745824.1"/>
</dbReference>
<dbReference type="InterPro" id="IPR050312">
    <property type="entry name" value="IolE/XylAMocC-like"/>
</dbReference>
<keyword evidence="2" id="KW-1185">Reference proteome</keyword>
<reference evidence="1" key="1">
    <citation type="journal article" date="2020" name="Stud. Mycol.">
        <title>101 Dothideomycetes genomes: a test case for predicting lifestyles and emergence of pathogens.</title>
        <authorList>
            <person name="Haridas S."/>
            <person name="Albert R."/>
            <person name="Binder M."/>
            <person name="Bloem J."/>
            <person name="Labutti K."/>
            <person name="Salamov A."/>
            <person name="Andreopoulos B."/>
            <person name="Baker S."/>
            <person name="Barry K."/>
            <person name="Bills G."/>
            <person name="Bluhm B."/>
            <person name="Cannon C."/>
            <person name="Castanera R."/>
            <person name="Culley D."/>
            <person name="Daum C."/>
            <person name="Ezra D."/>
            <person name="Gonzalez J."/>
            <person name="Henrissat B."/>
            <person name="Kuo A."/>
            <person name="Liang C."/>
            <person name="Lipzen A."/>
            <person name="Lutzoni F."/>
            <person name="Magnuson J."/>
            <person name="Mondo S."/>
            <person name="Nolan M."/>
            <person name="Ohm R."/>
            <person name="Pangilinan J."/>
            <person name="Park H.-J."/>
            <person name="Ramirez L."/>
            <person name="Alfaro M."/>
            <person name="Sun H."/>
            <person name="Tritt A."/>
            <person name="Yoshinaga Y."/>
            <person name="Zwiers L.-H."/>
            <person name="Turgeon B."/>
            <person name="Goodwin S."/>
            <person name="Spatafora J."/>
            <person name="Crous P."/>
            <person name="Grigoriev I."/>
        </authorList>
    </citation>
    <scope>NUCLEOTIDE SEQUENCE</scope>
    <source>
        <strain evidence="1">CBS 121739</strain>
    </source>
</reference>
<dbReference type="OrthoDB" id="5360893at2759"/>
<name>A0A6A6VVK0_9PEZI</name>
<gene>
    <name evidence="1" type="ORF">EJ05DRAFT_489838</name>
</gene>
<dbReference type="Gene3D" id="3.20.20.150">
    <property type="entry name" value="Divalent-metal-dependent TIM barrel enzymes"/>
    <property type="match status" value="2"/>
</dbReference>
<dbReference type="PANTHER" id="PTHR12110:SF21">
    <property type="entry name" value="XYLOSE ISOMERASE-LIKE TIM BARREL DOMAIN-CONTAINING PROTEIN"/>
    <property type="match status" value="1"/>
</dbReference>
<protein>
    <submittedName>
        <fullName evidence="1">Uncharacterized protein</fullName>
    </submittedName>
</protein>
<evidence type="ECO:0000313" key="2">
    <source>
        <dbReference type="Proteomes" id="UP000799437"/>
    </source>
</evidence>
<dbReference type="EMBL" id="ML996583">
    <property type="protein sequence ID" value="KAF2753650.1"/>
    <property type="molecule type" value="Genomic_DNA"/>
</dbReference>
<dbReference type="SUPFAM" id="SSF51658">
    <property type="entry name" value="Xylose isomerase-like"/>
    <property type="match status" value="1"/>
</dbReference>